<dbReference type="AlphaFoldDB" id="A0A9W7E3L1"/>
<feature type="region of interest" description="Disordered" evidence="1">
    <location>
        <begin position="40"/>
        <end position="76"/>
    </location>
</feature>
<proteinExistence type="predicted"/>
<feature type="compositionally biased region" description="Polar residues" evidence="1">
    <location>
        <begin position="460"/>
        <end position="474"/>
    </location>
</feature>
<dbReference type="EMBL" id="BRXZ01001058">
    <property type="protein sequence ID" value="GMH61033.1"/>
    <property type="molecule type" value="Genomic_DNA"/>
</dbReference>
<reference evidence="2" key="1">
    <citation type="submission" date="2022-07" db="EMBL/GenBank/DDBJ databases">
        <title>Genome analysis of Parmales, a sister group of diatoms, reveals the evolutionary specialization of diatoms from phago-mixotrophs to photoautotrophs.</title>
        <authorList>
            <person name="Ban H."/>
            <person name="Sato S."/>
            <person name="Yoshikawa S."/>
            <person name="Kazumasa Y."/>
            <person name="Nakamura Y."/>
            <person name="Ichinomiya M."/>
            <person name="Saitoh K."/>
            <person name="Sato N."/>
            <person name="Blanc-Mathieu R."/>
            <person name="Endo H."/>
            <person name="Kuwata A."/>
            <person name="Ogata H."/>
        </authorList>
    </citation>
    <scope>NUCLEOTIDE SEQUENCE</scope>
</reference>
<evidence type="ECO:0000313" key="2">
    <source>
        <dbReference type="EMBL" id="GMH61033.1"/>
    </source>
</evidence>
<evidence type="ECO:0000313" key="3">
    <source>
        <dbReference type="Proteomes" id="UP001165082"/>
    </source>
</evidence>
<feature type="compositionally biased region" description="Polar residues" evidence="1">
    <location>
        <begin position="40"/>
        <end position="51"/>
    </location>
</feature>
<feature type="compositionally biased region" description="Low complexity" evidence="1">
    <location>
        <begin position="362"/>
        <end position="372"/>
    </location>
</feature>
<sequence>MSLRSRGPSLGASLGAPLDAPLGASLEASLGRISALDTSVNDTSFNDTSLSALPAEAPTPSKLPPPPSDNLDSSNFAEDNSLISSVVTAHLKQRSCAVAPLTEAASSPSSGEGDNKDEEKEEDENVYMMLFSPDTTKEIKKARARVMKEEAEKKAAALPPPPPSLPHSTSQVRFHDSTTFLQSPTSSFTAANIMRNLDSAKKAVNASSKSLAQRLIGISEKRKIHLSRRRNSIKEKTAAAALSLVLTSPGYPNFANTSVNASFNSTAPRLSHPATATASKVAVKPFKARPLPNSTGDMGAGGQFGVPKVNKRAATVPKSPMLGARRKSMRLNSAPNPSVKRSVARASKPNPKPRATKRSFPTSTTTTTSTTSNRPIPRVAMVTTAATNASKATRYSAASAVTSLPKTRKRAGIDPYKPFKARPLPNSNGDIGSGGQFGVPKIPKRPATVPKAPVLGVVRSSGSGQAKSAPSSKLSIPGSTVSSLTSASGLSGANGGHFVKPSALRAVPFNRNVGGSDASNARLQAQIDKIEEKEEIKRRQANGFKARPMPSTTIEPEVVVKKGTVSYLSSEGENVHPNASGSLGENAPNLKSTVRARQRATFEARKVRSQRARKAKMEMARAQLKEAEGRELEGLREQIRMPR</sequence>
<dbReference type="Proteomes" id="UP001165082">
    <property type="component" value="Unassembled WGS sequence"/>
</dbReference>
<feature type="region of interest" description="Disordered" evidence="1">
    <location>
        <begin position="460"/>
        <end position="486"/>
    </location>
</feature>
<name>A0A9W7E3L1_9STRA</name>
<evidence type="ECO:0000256" key="1">
    <source>
        <dbReference type="SAM" id="MobiDB-lite"/>
    </source>
</evidence>
<organism evidence="2 3">
    <name type="scientific">Triparma retinervis</name>
    <dbReference type="NCBI Taxonomy" id="2557542"/>
    <lineage>
        <taxon>Eukaryota</taxon>
        <taxon>Sar</taxon>
        <taxon>Stramenopiles</taxon>
        <taxon>Ochrophyta</taxon>
        <taxon>Bolidophyceae</taxon>
        <taxon>Parmales</taxon>
        <taxon>Triparmaceae</taxon>
        <taxon>Triparma</taxon>
    </lineage>
</organism>
<feature type="region of interest" description="Disordered" evidence="1">
    <location>
        <begin position="150"/>
        <end position="171"/>
    </location>
</feature>
<dbReference type="OrthoDB" id="207138at2759"/>
<protein>
    <submittedName>
        <fullName evidence="2">Uncharacterized protein</fullName>
    </submittedName>
</protein>
<gene>
    <name evidence="2" type="ORF">TrRE_jg10322</name>
</gene>
<feature type="region of interest" description="Disordered" evidence="1">
    <location>
        <begin position="100"/>
        <end position="124"/>
    </location>
</feature>
<feature type="region of interest" description="Disordered" evidence="1">
    <location>
        <begin position="292"/>
        <end position="376"/>
    </location>
</feature>
<keyword evidence="3" id="KW-1185">Reference proteome</keyword>
<comment type="caution">
    <text evidence="2">The sequence shown here is derived from an EMBL/GenBank/DDBJ whole genome shotgun (WGS) entry which is preliminary data.</text>
</comment>
<accession>A0A9W7E3L1</accession>